<dbReference type="Gene3D" id="1.25.10.10">
    <property type="entry name" value="Leucine-rich Repeat Variant"/>
    <property type="match status" value="2"/>
</dbReference>
<dbReference type="SUPFAM" id="SSF48371">
    <property type="entry name" value="ARM repeat"/>
    <property type="match status" value="1"/>
</dbReference>
<dbReference type="Pfam" id="PF01603">
    <property type="entry name" value="B56"/>
    <property type="match status" value="2"/>
</dbReference>
<dbReference type="InterPro" id="IPR002554">
    <property type="entry name" value="PP2A_B56"/>
</dbReference>
<dbReference type="InterPro" id="IPR011989">
    <property type="entry name" value="ARM-like"/>
</dbReference>
<organism evidence="2 3">
    <name type="scientific">Bonamia ostreae</name>
    <dbReference type="NCBI Taxonomy" id="126728"/>
    <lineage>
        <taxon>Eukaryota</taxon>
        <taxon>Sar</taxon>
        <taxon>Rhizaria</taxon>
        <taxon>Endomyxa</taxon>
        <taxon>Ascetosporea</taxon>
        <taxon>Haplosporida</taxon>
        <taxon>Bonamia</taxon>
    </lineage>
</organism>
<keyword evidence="3" id="KW-1185">Reference proteome</keyword>
<gene>
    <name evidence="2" type="ORF">MHBO_001773</name>
</gene>
<evidence type="ECO:0000256" key="1">
    <source>
        <dbReference type="SAM" id="MobiDB-lite"/>
    </source>
</evidence>
<evidence type="ECO:0000313" key="3">
    <source>
        <dbReference type="Proteomes" id="UP001439008"/>
    </source>
</evidence>
<dbReference type="InterPro" id="IPR016024">
    <property type="entry name" value="ARM-type_fold"/>
</dbReference>
<evidence type="ECO:0000313" key="2">
    <source>
        <dbReference type="EMBL" id="MES1920047.1"/>
    </source>
</evidence>
<sequence length="568" mass="65256">MKKAFYNLKNKIKNKKSQNSISQNSSSSRKVKQKEISTSNSIKQQNQQNQQNEKMDNKTEKLQNQQNAKIEKIEKMDKTKQIQKLKDEPKNENTKKSSKQNRHKNFQNRIEKMKRKNYSQMDILNSNFTPFCQNVPREKEFFFVKMCRLVAVPFSFSKHSPPFYVQARRTKGSVLHEIELIAAAPLGWLTASAAEAFEQTLTQNLFLPGNAISPPSGDAAFGGFFSPDWEHRLKLYGALRLFLKNESADRKLVDLICSERVTEFLFKQLVFAQDERERNAANRALWQIFDRSPAKKKSEIVAKTFDFLEEAISAFSVKSKLGANAKTNSGRIPTARCDSGEPIPGIGALFDFLSQLVPTWKKPLALDKRRCFRNLVLPLVELRTREMMMESPRGVIYSFLESCFDLVVDAFAAAVRWKLDDAIFGFKVISLSLRSFRSLKRRTDLDLKAVDDKLALAVVGKIAEGAVDSNFRVADMAISLLSDDIMLPLLFRNEERGLHLLLNKLYQNQSHWCVAIRMESEKTIEAFAKTDSEVLGPMTSKFENNQVEKLVDKRRKEWQLLERKRIDL</sequence>
<protein>
    <submittedName>
        <fullName evidence="2">Uncharacterized protein</fullName>
    </submittedName>
</protein>
<feature type="compositionally biased region" description="Basic and acidic residues" evidence="1">
    <location>
        <begin position="69"/>
        <end position="95"/>
    </location>
</feature>
<name>A0ABV2AL77_9EUKA</name>
<reference evidence="2 3" key="1">
    <citation type="journal article" date="2024" name="BMC Biol.">
        <title>Comparative genomics of Ascetosporea gives new insight into the evolutionary basis for animal parasitism in Rhizaria.</title>
        <authorList>
            <person name="Hiltunen Thoren M."/>
            <person name="Onut-Brannstrom I."/>
            <person name="Alfjorden A."/>
            <person name="Peckova H."/>
            <person name="Swords F."/>
            <person name="Hooper C."/>
            <person name="Holzer A.S."/>
            <person name="Bass D."/>
            <person name="Burki F."/>
        </authorList>
    </citation>
    <scope>NUCLEOTIDE SEQUENCE [LARGE SCALE GENOMIC DNA]</scope>
    <source>
        <strain evidence="2">20-A016</strain>
    </source>
</reference>
<feature type="compositionally biased region" description="Basic residues" evidence="1">
    <location>
        <begin position="96"/>
        <end position="107"/>
    </location>
</feature>
<dbReference type="PANTHER" id="PTHR10257">
    <property type="entry name" value="SERINE/THREONINE PROTEIN PHOSPHATASE 2A PP2A REGULATORY SUBUNIT B"/>
    <property type="match status" value="1"/>
</dbReference>
<dbReference type="PANTHER" id="PTHR10257:SF3">
    <property type="entry name" value="SERINE_THREONINE-PROTEIN PHOSPHATASE 2A 56 KDA REGULATORY SUBUNIT GAMMA ISOFORM"/>
    <property type="match status" value="1"/>
</dbReference>
<proteinExistence type="predicted"/>
<feature type="region of interest" description="Disordered" evidence="1">
    <location>
        <begin position="1"/>
        <end position="107"/>
    </location>
</feature>
<dbReference type="Proteomes" id="UP001439008">
    <property type="component" value="Unassembled WGS sequence"/>
</dbReference>
<accession>A0ABV2AL77</accession>
<comment type="caution">
    <text evidence="2">The sequence shown here is derived from an EMBL/GenBank/DDBJ whole genome shotgun (WGS) entry which is preliminary data.</text>
</comment>
<feature type="compositionally biased region" description="Low complexity" evidence="1">
    <location>
        <begin position="17"/>
        <end position="28"/>
    </location>
</feature>
<dbReference type="EMBL" id="JBDODL010000491">
    <property type="protein sequence ID" value="MES1920047.1"/>
    <property type="molecule type" value="Genomic_DNA"/>
</dbReference>